<comment type="caution">
    <text evidence="10">The sequence shown here is derived from an EMBL/GenBank/DDBJ whole genome shotgun (WGS) entry which is preliminary data.</text>
</comment>
<evidence type="ECO:0000259" key="9">
    <source>
        <dbReference type="PROSITE" id="PS51194"/>
    </source>
</evidence>
<dbReference type="InterPro" id="IPR014001">
    <property type="entry name" value="Helicase_ATP-bd"/>
</dbReference>
<dbReference type="GO" id="GO:0000785">
    <property type="term" value="C:chromatin"/>
    <property type="evidence" value="ECO:0007669"/>
    <property type="project" value="TreeGrafter"/>
</dbReference>
<dbReference type="Pfam" id="PF00271">
    <property type="entry name" value="Helicase_C"/>
    <property type="match status" value="1"/>
</dbReference>
<feature type="domain" description="Helicase C-terminal" evidence="9">
    <location>
        <begin position="497"/>
        <end position="654"/>
    </location>
</feature>
<name>J6ERG9_TRIAS</name>
<feature type="compositionally biased region" description="Polar residues" evidence="7">
    <location>
        <begin position="1048"/>
        <end position="1057"/>
    </location>
</feature>
<dbReference type="Gene3D" id="1.10.1040.30">
    <property type="entry name" value="ISWI, HAND domain"/>
    <property type="match status" value="1"/>
</dbReference>
<dbReference type="SMART" id="SM00490">
    <property type="entry name" value="HELICc"/>
    <property type="match status" value="1"/>
</dbReference>
<dbReference type="SMART" id="SM00487">
    <property type="entry name" value="DEXDc"/>
    <property type="match status" value="1"/>
</dbReference>
<dbReference type="RefSeq" id="XP_014178025.1">
    <property type="nucleotide sequence ID" value="XM_014322550.1"/>
</dbReference>
<dbReference type="InterPro" id="IPR015195">
    <property type="entry name" value="SLIDE"/>
</dbReference>
<evidence type="ECO:0000256" key="6">
    <source>
        <dbReference type="ARBA" id="ARBA00023242"/>
    </source>
</evidence>
<accession>J6ERG9</accession>
<dbReference type="GO" id="GO:0005634">
    <property type="term" value="C:nucleus"/>
    <property type="evidence" value="ECO:0007669"/>
    <property type="project" value="UniProtKB-SubCell"/>
</dbReference>
<dbReference type="PROSITE" id="PS51192">
    <property type="entry name" value="HELICASE_ATP_BIND_1"/>
    <property type="match status" value="1"/>
</dbReference>
<dbReference type="GO" id="GO:0003677">
    <property type="term" value="F:DNA binding"/>
    <property type="evidence" value="ECO:0007669"/>
    <property type="project" value="InterPro"/>
</dbReference>
<dbReference type="GO" id="GO:0031491">
    <property type="term" value="F:nucleosome binding"/>
    <property type="evidence" value="ECO:0007669"/>
    <property type="project" value="InterPro"/>
</dbReference>
<dbReference type="PROSITE" id="PS51194">
    <property type="entry name" value="HELICASE_CTER"/>
    <property type="match status" value="1"/>
</dbReference>
<dbReference type="EMBL" id="ALBS01000263">
    <property type="protein sequence ID" value="EJT47099.1"/>
    <property type="molecule type" value="Genomic_DNA"/>
</dbReference>
<dbReference type="Pfam" id="PF09111">
    <property type="entry name" value="SLIDE"/>
    <property type="match status" value="1"/>
</dbReference>
<comment type="similarity">
    <text evidence="2">Belongs to the SNF2/RAD54 helicase family. ISWI subfamily.</text>
</comment>
<feature type="region of interest" description="Disordered" evidence="7">
    <location>
        <begin position="162"/>
        <end position="182"/>
    </location>
</feature>
<reference evidence="10 11" key="1">
    <citation type="journal article" date="2012" name="Eukaryot. Cell">
        <title>Draft genome sequence of CBS 2479, the standard type strain of Trichosporon asahii.</title>
        <authorList>
            <person name="Yang R.Y."/>
            <person name="Li H.T."/>
            <person name="Zhu H."/>
            <person name="Zhou G.P."/>
            <person name="Wang M."/>
            <person name="Wang L."/>
        </authorList>
    </citation>
    <scope>NUCLEOTIDE SEQUENCE [LARGE SCALE GENOMIC DNA]</scope>
    <source>
        <strain evidence="11">ATCC 90039 / CBS 2479 / JCM 2466 / KCTC 7840 / NCYC 2677 / UAMH 7654</strain>
    </source>
</reference>
<dbReference type="SUPFAM" id="SSF52540">
    <property type="entry name" value="P-loop containing nucleoside triphosphate hydrolases"/>
    <property type="match status" value="2"/>
</dbReference>
<dbReference type="GO" id="GO:0005524">
    <property type="term" value="F:ATP binding"/>
    <property type="evidence" value="ECO:0007669"/>
    <property type="project" value="InterPro"/>
</dbReference>
<dbReference type="GeneID" id="25987686"/>
<keyword evidence="4" id="KW-0378">Hydrolase</keyword>
<dbReference type="PANTHER" id="PTHR45623:SF49">
    <property type="entry name" value="SWI_SNF-RELATED MATRIX-ASSOCIATED ACTIN-DEPENDENT REGULATOR OF CHROMATIN SUBFAMILY A MEMBER 5"/>
    <property type="match status" value="1"/>
</dbReference>
<evidence type="ECO:0000256" key="3">
    <source>
        <dbReference type="ARBA" id="ARBA00022741"/>
    </source>
</evidence>
<dbReference type="GO" id="GO:0034728">
    <property type="term" value="P:nucleosome organization"/>
    <property type="evidence" value="ECO:0007669"/>
    <property type="project" value="TreeGrafter"/>
</dbReference>
<feature type="region of interest" description="Disordered" evidence="7">
    <location>
        <begin position="19"/>
        <end position="72"/>
    </location>
</feature>
<dbReference type="GO" id="GO:0042393">
    <property type="term" value="F:histone binding"/>
    <property type="evidence" value="ECO:0007669"/>
    <property type="project" value="TreeGrafter"/>
</dbReference>
<dbReference type="OrthoDB" id="5857104at2759"/>
<evidence type="ECO:0000313" key="10">
    <source>
        <dbReference type="EMBL" id="EJT47099.1"/>
    </source>
</evidence>
<dbReference type="SUPFAM" id="SSF101224">
    <property type="entry name" value="HAND domain of the nucleosome remodeling ATPase ISWI"/>
    <property type="match status" value="1"/>
</dbReference>
<organism evidence="10 11">
    <name type="scientific">Trichosporon asahii var. asahii (strain ATCC 90039 / CBS 2479 / JCM 2466 / KCTC 7840 / NBRC 103889/ NCYC 2677 / UAMH 7654)</name>
    <name type="common">Yeast</name>
    <dbReference type="NCBI Taxonomy" id="1186058"/>
    <lineage>
        <taxon>Eukaryota</taxon>
        <taxon>Fungi</taxon>
        <taxon>Dikarya</taxon>
        <taxon>Basidiomycota</taxon>
        <taxon>Agaricomycotina</taxon>
        <taxon>Tremellomycetes</taxon>
        <taxon>Trichosporonales</taxon>
        <taxon>Trichosporonaceae</taxon>
        <taxon>Trichosporon</taxon>
    </lineage>
</organism>
<feature type="compositionally biased region" description="Basic and acidic residues" evidence="7">
    <location>
        <begin position="26"/>
        <end position="41"/>
    </location>
</feature>
<keyword evidence="5" id="KW-0067">ATP-binding</keyword>
<proteinExistence type="inferred from homology"/>
<dbReference type="InterPro" id="IPR038718">
    <property type="entry name" value="SNF2-like_sf"/>
</dbReference>
<sequence>MDPSVSPCALQNPLLAAANASSNNADDDKLSDYIPDSRDLSMSRAASTSGSDQHHINTRPQTPEPEDELASDEDIDEEAIAGGSRRQDEAAARKAAKAERQANIGEIGKKRGALEQAKLADSMKRFNYLLGQTELFQHFVDLKRDPEFAAMLDEQLAASASKGKKKAATRMATMKPTSSRRARLGGKMRDYQVQGLNWMVSLHHNGINGILADEMGLGKTLQTISFLGYLKFHRGINGPHLIVVPKSTLDNWAREVERWVPGFRVLVLQGTKEERAELINSKILTQQFDVLISSYEMCLREKSTLRKFSWEYIIIDEAHRIKNVDSLLSQIIRTFASRGRLLITGTPLQNNLQELWALLNFILPDVFSSSEDFDEWFKSQPGDEPDAVVKQLHKVLRPFLLRRVKADVEHSLLPKKEINLYVGMTEMQRKWYRMLLEKDIDAVNGAGGKKEGKTRLLNIVMQLRKCCNHPYLFDGAEPGPPYTTDEHLVDNAGKMIILDKLLKSMKAKGSRVLIFSQMSRVLDILEDYCQFRGHKYCRIDGNTAHEDRINAIDEYNAPDSEKFIFLLTTRAGGLGINLVTADIVVLFDSDWNPQADLQAMDRAHRIGQTKQVYVFRFITQDAIEERILERATQKLKLDQLVIQEGRAQQAQKLANNKEELLDMIQHGAEKIINSSTNMMIDDDIDEIIKRGEDKTKELNSKYAGMDLDALNNFRSESLINTWEGEDFAAKRQKMIWIEPAKRERKGNYSIDQYYRDNMRVTAPKSDKPKVPRPPKQVNTHDFQFYPPRLIELQNREYDAHLKAQNYVVPAREPEEGETAEQVETERAEEQERINNAEPLTEEEVEEKESLVDQGFGEWKRAHYQSFIKSLERHGRDAMDKVVADMAPEKEEEDVRAYADVFFERYTELKDGEKAMDRIKAGEEKLREQAERIAALHKKVKAYNAPMQELKLQYGQNKGKSYSDEEDRFLLVRMHHHGIDRDDCYDLIKRDIGEWPLFRFDWFFKSRTPEELRRRGATLLLCIMKDMKDDEDKKPAKGGKKRVLDDLKSTNSRDTTPSAAGDKKAKKARK</sequence>
<dbReference type="AlphaFoldDB" id="J6ERG9"/>
<evidence type="ECO:0000259" key="8">
    <source>
        <dbReference type="PROSITE" id="PS51192"/>
    </source>
</evidence>
<evidence type="ECO:0000256" key="5">
    <source>
        <dbReference type="ARBA" id="ARBA00022840"/>
    </source>
</evidence>
<dbReference type="HOGENOM" id="CLU_000315_0_2_1"/>
<dbReference type="InterPro" id="IPR044754">
    <property type="entry name" value="Isw1/2_DEXHc"/>
</dbReference>
<dbReference type="Gene3D" id="3.40.50.300">
    <property type="entry name" value="P-loop containing nucleotide triphosphate hydrolases"/>
    <property type="match status" value="1"/>
</dbReference>
<dbReference type="InterPro" id="IPR009057">
    <property type="entry name" value="Homeodomain-like_sf"/>
</dbReference>
<dbReference type="Proteomes" id="UP000002748">
    <property type="component" value="Unassembled WGS sequence"/>
</dbReference>
<feature type="region of interest" description="Disordered" evidence="7">
    <location>
        <begin position="1029"/>
        <end position="1069"/>
    </location>
</feature>
<dbReference type="CDD" id="cd17997">
    <property type="entry name" value="DEXHc_SMARCA1_SMARCA5"/>
    <property type="match status" value="1"/>
</dbReference>
<dbReference type="InterPro" id="IPR000330">
    <property type="entry name" value="SNF2_N"/>
</dbReference>
<evidence type="ECO:0000256" key="7">
    <source>
        <dbReference type="SAM" id="MobiDB-lite"/>
    </source>
</evidence>
<comment type="subcellular location">
    <subcellularLocation>
        <location evidence="1">Nucleus</location>
    </subcellularLocation>
</comment>
<dbReference type="KEGG" id="tasa:A1Q1_04173"/>
<dbReference type="CDD" id="cd18793">
    <property type="entry name" value="SF2_C_SNF"/>
    <property type="match status" value="1"/>
</dbReference>
<dbReference type="VEuPathDB" id="FungiDB:A1Q1_04173"/>
<dbReference type="Gene3D" id="1.10.10.60">
    <property type="entry name" value="Homeodomain-like"/>
    <property type="match status" value="2"/>
</dbReference>
<feature type="region of interest" description="Disordered" evidence="7">
    <location>
        <begin position="810"/>
        <end position="830"/>
    </location>
</feature>
<dbReference type="Pfam" id="PF00176">
    <property type="entry name" value="SNF2-rel_dom"/>
    <property type="match status" value="1"/>
</dbReference>
<keyword evidence="3" id="KW-0547">Nucleotide-binding</keyword>
<dbReference type="InterPro" id="IPR001650">
    <property type="entry name" value="Helicase_C-like"/>
</dbReference>
<dbReference type="FunFam" id="3.40.50.300:FF:000082">
    <property type="entry name" value="ISWI chromatin remodeling complex ATPase ISW1"/>
    <property type="match status" value="1"/>
</dbReference>
<dbReference type="PANTHER" id="PTHR45623">
    <property type="entry name" value="CHROMODOMAIN-HELICASE-DNA-BINDING PROTEIN 3-RELATED-RELATED"/>
    <property type="match status" value="1"/>
</dbReference>
<dbReference type="GO" id="GO:0016887">
    <property type="term" value="F:ATP hydrolysis activity"/>
    <property type="evidence" value="ECO:0007669"/>
    <property type="project" value="TreeGrafter"/>
</dbReference>
<evidence type="ECO:0000256" key="2">
    <source>
        <dbReference type="ARBA" id="ARBA00009687"/>
    </source>
</evidence>
<dbReference type="FunFam" id="3.40.50.10810:FF:000036">
    <property type="entry name" value="Chromatin remodelling complex ATPase chain"/>
    <property type="match status" value="1"/>
</dbReference>
<feature type="domain" description="Helicase ATP-binding" evidence="8">
    <location>
        <begin position="200"/>
        <end position="365"/>
    </location>
</feature>
<dbReference type="InterPro" id="IPR015194">
    <property type="entry name" value="ISWI_HAND-dom"/>
</dbReference>
<dbReference type="FunFam" id="1.10.10.60:FF:000382">
    <property type="entry name" value="Transcription activator snf2l1, putative"/>
    <property type="match status" value="1"/>
</dbReference>
<protein>
    <submittedName>
        <fullName evidence="10">Chromatin remodelling complex ATPase chain</fullName>
    </submittedName>
</protein>
<dbReference type="InterPro" id="IPR027417">
    <property type="entry name" value="P-loop_NTPase"/>
</dbReference>
<dbReference type="InterPro" id="IPR036306">
    <property type="entry name" value="ISWI_HAND-dom_sf"/>
</dbReference>
<dbReference type="GO" id="GO:0140658">
    <property type="term" value="F:ATP-dependent chromatin remodeler activity"/>
    <property type="evidence" value="ECO:0007669"/>
    <property type="project" value="TreeGrafter"/>
</dbReference>
<gene>
    <name evidence="10" type="ORF">A1Q1_04173</name>
</gene>
<dbReference type="InterPro" id="IPR049730">
    <property type="entry name" value="SNF2/RAD54-like_C"/>
</dbReference>
<evidence type="ECO:0000313" key="11">
    <source>
        <dbReference type="Proteomes" id="UP000002748"/>
    </source>
</evidence>
<evidence type="ECO:0000256" key="4">
    <source>
        <dbReference type="ARBA" id="ARBA00022801"/>
    </source>
</evidence>
<evidence type="ECO:0000256" key="1">
    <source>
        <dbReference type="ARBA" id="ARBA00004123"/>
    </source>
</evidence>
<dbReference type="Gene3D" id="3.40.50.10810">
    <property type="entry name" value="Tandem AAA-ATPase domain"/>
    <property type="match status" value="1"/>
</dbReference>
<dbReference type="Pfam" id="PF09110">
    <property type="entry name" value="HAND"/>
    <property type="match status" value="1"/>
</dbReference>
<dbReference type="SUPFAM" id="SSF46689">
    <property type="entry name" value="Homeodomain-like"/>
    <property type="match status" value="2"/>
</dbReference>
<keyword evidence="6" id="KW-0539">Nucleus</keyword>